<feature type="domain" description="GtrA/DPMS transmembrane" evidence="7">
    <location>
        <begin position="2"/>
        <end position="101"/>
    </location>
</feature>
<dbReference type="InterPro" id="IPR007267">
    <property type="entry name" value="GtrA_DPMS_TM"/>
</dbReference>
<keyword evidence="3 6" id="KW-0812">Transmembrane</keyword>
<evidence type="ECO:0000313" key="8">
    <source>
        <dbReference type="EMBL" id="PVE43704.1"/>
    </source>
</evidence>
<keyword evidence="5 6" id="KW-0472">Membrane</keyword>
<dbReference type="InterPro" id="IPR051401">
    <property type="entry name" value="GtrA_CellWall_Glycosyl"/>
</dbReference>
<dbReference type="GO" id="GO:0000271">
    <property type="term" value="P:polysaccharide biosynthetic process"/>
    <property type="evidence" value="ECO:0007669"/>
    <property type="project" value="InterPro"/>
</dbReference>
<dbReference type="PANTHER" id="PTHR38459:SF1">
    <property type="entry name" value="PROPHAGE BACTOPRENOL-LINKED GLUCOSE TRANSLOCASE HOMOLOG"/>
    <property type="match status" value="1"/>
</dbReference>
<dbReference type="STRING" id="1293045.H663_00560"/>
<keyword evidence="9" id="KW-1185">Reference proteome</keyword>
<feature type="transmembrane region" description="Helical" evidence="6">
    <location>
        <begin position="51"/>
        <end position="73"/>
    </location>
</feature>
<dbReference type="Pfam" id="PF04138">
    <property type="entry name" value="GtrA_DPMS_TM"/>
    <property type="match status" value="1"/>
</dbReference>
<dbReference type="Proteomes" id="UP000037507">
    <property type="component" value="Unassembled WGS sequence"/>
</dbReference>
<keyword evidence="4 6" id="KW-1133">Transmembrane helix</keyword>
<feature type="transmembrane region" description="Helical" evidence="6">
    <location>
        <begin position="12"/>
        <end position="30"/>
    </location>
</feature>
<evidence type="ECO:0000256" key="1">
    <source>
        <dbReference type="ARBA" id="ARBA00004141"/>
    </source>
</evidence>
<evidence type="ECO:0000313" key="9">
    <source>
        <dbReference type="Proteomes" id="UP000037507"/>
    </source>
</evidence>
<dbReference type="PANTHER" id="PTHR38459">
    <property type="entry name" value="PROPHAGE BACTOPRENOL-LINKED GLUCOSE TRANSLOCASE HOMOLOG"/>
    <property type="match status" value="1"/>
</dbReference>
<evidence type="ECO:0000256" key="4">
    <source>
        <dbReference type="ARBA" id="ARBA00022989"/>
    </source>
</evidence>
<dbReference type="GO" id="GO:0005886">
    <property type="term" value="C:plasma membrane"/>
    <property type="evidence" value="ECO:0007669"/>
    <property type="project" value="TreeGrafter"/>
</dbReference>
<dbReference type="OrthoDB" id="8562382at2"/>
<name>A0A2T7UGA8_9BURK</name>
<evidence type="ECO:0000259" key="7">
    <source>
        <dbReference type="Pfam" id="PF04138"/>
    </source>
</evidence>
<dbReference type="AlphaFoldDB" id="A0A2T7UGA8"/>
<reference evidence="8" key="1">
    <citation type="submission" date="2017-04" db="EMBL/GenBank/DDBJ databases">
        <title>Unexpected and diverse lifestyles within the genus Limnohabitans.</title>
        <authorList>
            <person name="Kasalicky V."/>
            <person name="Mehrshad M."/>
            <person name="Andrei S.-A."/>
            <person name="Salcher M."/>
            <person name="Kratochvilova H."/>
            <person name="Simek K."/>
            <person name="Ghai R."/>
        </authorList>
    </citation>
    <scope>NUCLEOTIDE SEQUENCE [LARGE SCALE GENOMIC DNA]</scope>
    <source>
        <strain evidence="8">II-D5</strain>
    </source>
</reference>
<evidence type="ECO:0000256" key="2">
    <source>
        <dbReference type="ARBA" id="ARBA00009399"/>
    </source>
</evidence>
<organism evidence="8 9">
    <name type="scientific">Limnohabitans planktonicus II-D5</name>
    <dbReference type="NCBI Taxonomy" id="1293045"/>
    <lineage>
        <taxon>Bacteria</taxon>
        <taxon>Pseudomonadati</taxon>
        <taxon>Pseudomonadota</taxon>
        <taxon>Betaproteobacteria</taxon>
        <taxon>Burkholderiales</taxon>
        <taxon>Comamonadaceae</taxon>
        <taxon>Limnohabitans</taxon>
    </lineage>
</organism>
<evidence type="ECO:0000256" key="3">
    <source>
        <dbReference type="ARBA" id="ARBA00022692"/>
    </source>
</evidence>
<protein>
    <submittedName>
        <fullName evidence="8">Polysaccharide synthesis protein GtrA</fullName>
    </submittedName>
</protein>
<evidence type="ECO:0000256" key="5">
    <source>
        <dbReference type="ARBA" id="ARBA00023136"/>
    </source>
</evidence>
<comment type="subcellular location">
    <subcellularLocation>
        <location evidence="1">Membrane</location>
        <topology evidence="1">Multi-pass membrane protein</topology>
    </subcellularLocation>
</comment>
<feature type="transmembrane region" description="Helical" evidence="6">
    <location>
        <begin position="79"/>
        <end position="100"/>
    </location>
</feature>
<dbReference type="EMBL" id="LFYT02000005">
    <property type="protein sequence ID" value="PVE43704.1"/>
    <property type="molecule type" value="Genomic_DNA"/>
</dbReference>
<accession>A0A2T7UGA8</accession>
<comment type="caution">
    <text evidence="8">The sequence shown here is derived from an EMBL/GenBank/DDBJ whole genome shotgun (WGS) entry which is preliminary data.</text>
</comment>
<proteinExistence type="inferred from homology"/>
<gene>
    <name evidence="8" type="ORF">H663_006620</name>
</gene>
<comment type="similarity">
    <text evidence="2">Belongs to the GtrA family.</text>
</comment>
<sequence>MGVFSLLRDHWWPELANVAGFVVAFGLSFVGHRWLSFAGSATTLGQSFRRFALTALAGFACNEAAFVLFYRLLNWPSLLALFLAMVIAAGQTFVFSRFWAFRR</sequence>
<evidence type="ECO:0000256" key="6">
    <source>
        <dbReference type="SAM" id="Phobius"/>
    </source>
</evidence>